<keyword evidence="1" id="KW-1133">Transmembrane helix</keyword>
<keyword evidence="1" id="KW-0812">Transmembrane</keyword>
<sequence>MLKLPLLALFLRTIPEGVLLIFAGYILTGEKIDKGRVIRSGIMLGIITYLVRQLPINFGVHTMITLLAYIILVHKINKIDIIKAISVAIISFIIISFADWVTILSYIKLFQMDVEILLNQSFLSILLGTPSLLLMFGIMCLIGSIRKKRIR</sequence>
<feature type="transmembrane region" description="Helical" evidence="1">
    <location>
        <begin position="84"/>
        <end position="107"/>
    </location>
</feature>
<dbReference type="AlphaFoldDB" id="A0A841KZD8"/>
<keyword evidence="1" id="KW-0472">Membrane</keyword>
<evidence type="ECO:0000313" key="2">
    <source>
        <dbReference type="EMBL" id="MBB6215495.1"/>
    </source>
</evidence>
<feature type="transmembrane region" description="Helical" evidence="1">
    <location>
        <begin position="122"/>
        <end position="145"/>
    </location>
</feature>
<organism evidence="2 3">
    <name type="scientific">Anaerosolibacter carboniphilus</name>
    <dbReference type="NCBI Taxonomy" id="1417629"/>
    <lineage>
        <taxon>Bacteria</taxon>
        <taxon>Bacillati</taxon>
        <taxon>Bacillota</taxon>
        <taxon>Clostridia</taxon>
        <taxon>Peptostreptococcales</taxon>
        <taxon>Thermotaleaceae</taxon>
        <taxon>Anaerosolibacter</taxon>
    </lineage>
</organism>
<evidence type="ECO:0000256" key="1">
    <source>
        <dbReference type="SAM" id="Phobius"/>
    </source>
</evidence>
<feature type="transmembrane region" description="Helical" evidence="1">
    <location>
        <begin position="6"/>
        <end position="27"/>
    </location>
</feature>
<dbReference type="EMBL" id="JACHEN010000008">
    <property type="protein sequence ID" value="MBB6215495.1"/>
    <property type="molecule type" value="Genomic_DNA"/>
</dbReference>
<name>A0A841KZD8_9FIRM</name>
<dbReference type="Proteomes" id="UP000579281">
    <property type="component" value="Unassembled WGS sequence"/>
</dbReference>
<evidence type="ECO:0000313" key="3">
    <source>
        <dbReference type="Proteomes" id="UP000579281"/>
    </source>
</evidence>
<reference evidence="2 3" key="1">
    <citation type="submission" date="2020-08" db="EMBL/GenBank/DDBJ databases">
        <title>Genomic Encyclopedia of Type Strains, Phase IV (KMG-IV): sequencing the most valuable type-strain genomes for metagenomic binning, comparative biology and taxonomic classification.</title>
        <authorList>
            <person name="Goeker M."/>
        </authorList>
    </citation>
    <scope>NUCLEOTIDE SEQUENCE [LARGE SCALE GENOMIC DNA]</scope>
    <source>
        <strain evidence="2 3">DSM 103526</strain>
    </source>
</reference>
<protein>
    <submittedName>
        <fullName evidence="2">Uncharacterized protein</fullName>
    </submittedName>
</protein>
<keyword evidence="3" id="KW-1185">Reference proteome</keyword>
<dbReference type="RefSeq" id="WP_184309847.1">
    <property type="nucleotide sequence ID" value="NZ_JACHEN010000008.1"/>
</dbReference>
<feature type="transmembrane region" description="Helical" evidence="1">
    <location>
        <begin position="58"/>
        <end position="77"/>
    </location>
</feature>
<comment type="caution">
    <text evidence="2">The sequence shown here is derived from an EMBL/GenBank/DDBJ whole genome shotgun (WGS) entry which is preliminary data.</text>
</comment>
<proteinExistence type="predicted"/>
<gene>
    <name evidence="2" type="ORF">HNQ80_001584</name>
</gene>
<accession>A0A841KZD8</accession>